<evidence type="ECO:0000256" key="5">
    <source>
        <dbReference type="ARBA" id="ARBA00022801"/>
    </source>
</evidence>
<dbReference type="SUPFAM" id="SSF101821">
    <property type="entry name" value="Aminopeptidase/glucanase lid domain"/>
    <property type="match status" value="1"/>
</dbReference>
<dbReference type="PIRSF" id="PIRSF001123">
    <property type="entry name" value="PepA_GA"/>
    <property type="match status" value="1"/>
</dbReference>
<dbReference type="PANTHER" id="PTHR32481">
    <property type="entry name" value="AMINOPEPTIDASE"/>
    <property type="match status" value="1"/>
</dbReference>
<dbReference type="AlphaFoldDB" id="A0A061A8U4"/>
<feature type="binding site" evidence="8">
    <location>
        <position position="241"/>
    </location>
    <ligand>
        <name>Zn(2+)</name>
        <dbReference type="ChEBI" id="CHEBI:29105"/>
        <label>1</label>
    </ligand>
</feature>
<dbReference type="PATRIC" id="fig|35623.3.peg.184"/>
<dbReference type="STRING" id="35623.Aocu_01850"/>
<name>A0A061A8U4_9MOLU</name>
<feature type="binding site" evidence="8">
    <location>
        <position position="187"/>
    </location>
    <ligand>
        <name>Zn(2+)</name>
        <dbReference type="ChEBI" id="CHEBI:29105"/>
        <label>2</label>
    </ligand>
</feature>
<evidence type="ECO:0000256" key="8">
    <source>
        <dbReference type="PIRSR" id="PIRSR001123-2"/>
    </source>
</evidence>
<dbReference type="Proteomes" id="UP000032434">
    <property type="component" value="Chromosome 1"/>
</dbReference>
<dbReference type="GO" id="GO:0004177">
    <property type="term" value="F:aminopeptidase activity"/>
    <property type="evidence" value="ECO:0007669"/>
    <property type="project" value="UniProtKB-UniRule"/>
</dbReference>
<evidence type="ECO:0000256" key="4">
    <source>
        <dbReference type="ARBA" id="ARBA00022723"/>
    </source>
</evidence>
<organism evidence="9 10">
    <name type="scientific">Acholeplasma oculi</name>
    <dbReference type="NCBI Taxonomy" id="35623"/>
    <lineage>
        <taxon>Bacteria</taxon>
        <taxon>Bacillati</taxon>
        <taxon>Mycoplasmatota</taxon>
        <taxon>Mollicutes</taxon>
        <taxon>Acholeplasmatales</taxon>
        <taxon>Acholeplasmataceae</taxon>
        <taxon>Acholeplasma</taxon>
    </lineage>
</organism>
<evidence type="ECO:0000256" key="7">
    <source>
        <dbReference type="PIRSR" id="PIRSR001123-1"/>
    </source>
</evidence>
<dbReference type="PANTHER" id="PTHR32481:SF7">
    <property type="entry name" value="AMINOPEPTIDASE YHFE-RELATED"/>
    <property type="match status" value="1"/>
</dbReference>
<reference evidence="10" key="1">
    <citation type="submission" date="2014-05" db="EMBL/GenBank/DDBJ databases">
        <authorList>
            <person name="Kube M."/>
        </authorList>
    </citation>
    <scope>NUCLEOTIDE SEQUENCE [LARGE SCALE GENOMIC DNA]</scope>
</reference>
<dbReference type="HOGENOM" id="CLU_053520_0_0_14"/>
<evidence type="ECO:0000256" key="6">
    <source>
        <dbReference type="PIRNR" id="PIRNR001123"/>
    </source>
</evidence>
<keyword evidence="2" id="KW-0031">Aminopeptidase</keyword>
<evidence type="ECO:0000256" key="2">
    <source>
        <dbReference type="ARBA" id="ARBA00022438"/>
    </source>
</evidence>
<keyword evidence="3" id="KW-0645">Protease</keyword>
<evidence type="ECO:0000313" key="10">
    <source>
        <dbReference type="Proteomes" id="UP000032434"/>
    </source>
</evidence>
<dbReference type="InterPro" id="IPR008007">
    <property type="entry name" value="Peptidase_M42"/>
</dbReference>
<keyword evidence="5" id="KW-0378">Hydrolase</keyword>
<protein>
    <submittedName>
        <fullName evidence="9">Peptidase M42</fullName>
    </submittedName>
</protein>
<gene>
    <name evidence="9" type="ORF">Aocu_01850</name>
</gene>
<feature type="binding site" evidence="8">
    <location>
        <position position="70"/>
    </location>
    <ligand>
        <name>Zn(2+)</name>
        <dbReference type="ChEBI" id="CHEBI:29105"/>
        <label>1</label>
    </ligand>
</feature>
<dbReference type="CDD" id="cd05657">
    <property type="entry name" value="M42_glucanase_like"/>
    <property type="match status" value="1"/>
</dbReference>
<keyword evidence="10" id="KW-1185">Reference proteome</keyword>
<evidence type="ECO:0000313" key="9">
    <source>
        <dbReference type="EMBL" id="CDR30258.1"/>
    </source>
</evidence>
<proteinExistence type="inferred from homology"/>
<dbReference type="KEGG" id="aoc:Aocu_01850"/>
<dbReference type="RefSeq" id="WP_079560708.1">
    <property type="nucleotide sequence ID" value="NZ_FUZK01000002.1"/>
</dbReference>
<comment type="cofactor">
    <cofactor evidence="8">
        <name>a divalent metal cation</name>
        <dbReference type="ChEBI" id="CHEBI:60240"/>
    </cofactor>
    <text evidence="8">Binds 2 divalent metal cations per subunit.</text>
</comment>
<accession>A0A061A8U4</accession>
<keyword evidence="4 8" id="KW-0479">Metal-binding</keyword>
<dbReference type="FunCoup" id="A0A061A8U4">
    <property type="interactions" value="2"/>
</dbReference>
<feature type="binding site" evidence="8">
    <location>
        <position position="187"/>
    </location>
    <ligand>
        <name>Zn(2+)</name>
        <dbReference type="ChEBI" id="CHEBI:29105"/>
        <label>1</label>
    </ligand>
</feature>
<dbReference type="OrthoDB" id="361940at2"/>
<dbReference type="GO" id="GO:0006508">
    <property type="term" value="P:proteolysis"/>
    <property type="evidence" value="ECO:0007669"/>
    <property type="project" value="UniProtKB-KW"/>
</dbReference>
<dbReference type="Gene3D" id="2.40.30.40">
    <property type="entry name" value="Peptidase M42, domain 2"/>
    <property type="match status" value="1"/>
</dbReference>
<dbReference type="EMBL" id="LK028559">
    <property type="protein sequence ID" value="CDR30258.1"/>
    <property type="molecule type" value="Genomic_DNA"/>
</dbReference>
<dbReference type="InterPro" id="IPR051464">
    <property type="entry name" value="Peptidase_M42_aminopept"/>
</dbReference>
<evidence type="ECO:0000256" key="1">
    <source>
        <dbReference type="ARBA" id="ARBA00006272"/>
    </source>
</evidence>
<evidence type="ECO:0000256" key="3">
    <source>
        <dbReference type="ARBA" id="ARBA00022670"/>
    </source>
</evidence>
<dbReference type="GO" id="GO:0046872">
    <property type="term" value="F:metal ion binding"/>
    <property type="evidence" value="ECO:0007669"/>
    <property type="project" value="UniProtKB-UniRule"/>
</dbReference>
<comment type="similarity">
    <text evidence="1 6">Belongs to the peptidase M42 family.</text>
</comment>
<dbReference type="InterPro" id="IPR023367">
    <property type="entry name" value="Peptidase_M42_dom2"/>
</dbReference>
<dbReference type="Gene3D" id="3.40.630.10">
    <property type="entry name" value="Zn peptidases"/>
    <property type="match status" value="1"/>
</dbReference>
<feature type="binding site" evidence="8">
    <location>
        <position position="222"/>
    </location>
    <ligand>
        <name>Zn(2+)</name>
        <dbReference type="ChEBI" id="CHEBI:29105"/>
        <label>2</label>
    </ligand>
</feature>
<feature type="active site" description="Proton acceptor" evidence="7">
    <location>
        <position position="221"/>
    </location>
</feature>
<sequence>MIKLNMNDFKQLAEEVFKCDSPTGYTENIISLVKGYVDSYGYTTRILNSGALEVSIKGIDSSKVVATSAHCDTLGLMVRSIKPNGKLALTTLGGPITPTLDSEYCTIYTRDGRKYTGTILSTSAAVHVYKDANTKSREIDELEVRLDLEVHSKDDVLKLGIQNGDIVAYDTKYTVTDTGFLKTRFVDDKASVVILLMLLKYASEHQLKFKHDTLIYFVTYEEVGHGASIVDSRISEFVTLDMGCIGLDLAGSEYAVSICAKDSGGPYDYELTTRLINLAKDNKLDYTVDIFPFYGSDVGAARRAGVDMKGALIGSGVSASHGMERTHIKGIENTLKLIYLYLMK</sequence>
<feature type="binding site" evidence="8">
    <location>
        <position position="321"/>
    </location>
    <ligand>
        <name>Zn(2+)</name>
        <dbReference type="ChEBI" id="CHEBI:29105"/>
        <label>2</label>
    </ligand>
</feature>
<dbReference type="Pfam" id="PF05343">
    <property type="entry name" value="Peptidase_M42"/>
    <property type="match status" value="1"/>
</dbReference>
<dbReference type="InParanoid" id="A0A061A8U4"/>
<dbReference type="SUPFAM" id="SSF53187">
    <property type="entry name" value="Zn-dependent exopeptidases"/>
    <property type="match status" value="1"/>
</dbReference>